<evidence type="ECO:0000313" key="3">
    <source>
        <dbReference type="Proteomes" id="UP001576784"/>
    </source>
</evidence>
<organism evidence="2 3">
    <name type="scientific">Floridaenema flaviceps BLCC-F50</name>
    <dbReference type="NCBI Taxonomy" id="3153642"/>
    <lineage>
        <taxon>Bacteria</taxon>
        <taxon>Bacillati</taxon>
        <taxon>Cyanobacteriota</taxon>
        <taxon>Cyanophyceae</taxon>
        <taxon>Oscillatoriophycideae</taxon>
        <taxon>Aerosakkonematales</taxon>
        <taxon>Aerosakkonemataceae</taxon>
        <taxon>Floridanema</taxon>
        <taxon>Floridanema flaviceps</taxon>
    </lineage>
</organism>
<name>A0ABV4Y0S2_9CYAN</name>
<dbReference type="InterPro" id="IPR011050">
    <property type="entry name" value="Pectin_lyase_fold/virulence"/>
</dbReference>
<dbReference type="RefSeq" id="WP_413267190.1">
    <property type="nucleotide sequence ID" value="NZ_JBHFNR010000259.1"/>
</dbReference>
<protein>
    <submittedName>
        <fullName evidence="2">Filamentous hemagglutinin N-terminal domain-containing protein</fullName>
    </submittedName>
</protein>
<feature type="domain" description="Filamentous haemagglutinin FhaB/tRNA nuclease CdiA-like TPS" evidence="1">
    <location>
        <begin position="41"/>
        <end position="153"/>
    </location>
</feature>
<sequence length="953" mass="96907">MNQLAQSATLKEPRLKALIFTGSLISVLLFVQPIAAQVVPDATLPVGERSQVSGNANVQIDGGARRGGNLFHSFSQFSIPTGGSAYFNNATDVQNIFSRVTGGSISNIDGLIRANGTANLFLLNPNGILFGPNASLNIGGSFLATTANAIGFPNGEVFSSDATQPLPSQLLAINPNALFFNQLGAQPIINRSTANNGTGLQVPAGQNLLLVGGDVRLEGGQIVSPSSHVELGAVAGQGNVGLNGTAGNWRLSFPDGVARSNISLSDGAQINVLADNGGSVAATARNITFTDGSRIRAGIDTGLGFVGAQAGDVELSAVDFIRLDGSSRIDNRVSSEAIGNAGNITLTTSSLSLLNGSQVVAYTFGQGNAGRVTITASDTVSLDGTDDLRPTAVRSLVFVDGVGNSGGVFIDTGSLFVTNEAELNASVTRQAKGTGGGITVNARDRVVFDGGFAFSRLEEGGIGKAGDIRINTGSLLLTGISPDVADANIGQVVSATFGQGDSGNIIINARDEVRVDGRGSTFWTLVAKDQGIGNAGNLTINTGSLSILNGGQLTAIAEGQGNAGNVSINARDTVIIDGVDSIGQRASTITTRVENGAIGNAGNITLTTGSLFLTNGGSLASSSVGAGNAGNISVFARNTVLMSGTAPNGELVRSGVFSSTEGNSVGQAGNIQITAGQMSIQNGAQVAVLSQVEGNAGNIAINAQTLHILSGSKITAESTSTTGGNIDLNVLGILLLRRASQITTSAQGAGTGGNIQINGGFLIAVPNEDSNITANSEDFRGGNIRIDAFSIFGIQPSPVSTPLSDITATGATSALSGTINVITTGIDPTSGLVQLPTDLVESGLIAQGCPADKGNSFVITGRGGLPPTPEQQLDDDAEWSDRRRLVVSEGGRQGDAGTRRQGEVQNSKVLYTPIVEANAIQITPTGEVFLVANSSHSAVQNSLYQPVICPGRR</sequence>
<dbReference type="SMART" id="SM00912">
    <property type="entry name" value="Haemagg_act"/>
    <property type="match status" value="1"/>
</dbReference>
<dbReference type="SUPFAM" id="SSF51126">
    <property type="entry name" value="Pectin lyase-like"/>
    <property type="match status" value="3"/>
</dbReference>
<proteinExistence type="predicted"/>
<accession>A0ABV4Y0S2</accession>
<dbReference type="Pfam" id="PF05860">
    <property type="entry name" value="TPS"/>
    <property type="match status" value="1"/>
</dbReference>
<evidence type="ECO:0000259" key="1">
    <source>
        <dbReference type="SMART" id="SM00912"/>
    </source>
</evidence>
<evidence type="ECO:0000313" key="2">
    <source>
        <dbReference type="EMBL" id="MFB2897578.1"/>
    </source>
</evidence>
<reference evidence="2 3" key="1">
    <citation type="submission" date="2024-09" db="EMBL/GenBank/DDBJ databases">
        <title>Floridaenema gen nov. (Aerosakkonemataceae, Aerosakkonematales ord. nov., Cyanobacteria) from benthic tropical and subtropical fresh waters, with the description of four new species.</title>
        <authorList>
            <person name="Moretto J.A."/>
            <person name="Berthold D.E."/>
            <person name="Lefler F.W."/>
            <person name="Huang I.-S."/>
            <person name="Laughinghouse H. IV."/>
        </authorList>
    </citation>
    <scope>NUCLEOTIDE SEQUENCE [LARGE SCALE GENOMIC DNA]</scope>
    <source>
        <strain evidence="2 3">BLCC-F50</strain>
    </source>
</reference>
<dbReference type="NCBIfam" id="TIGR01901">
    <property type="entry name" value="adhes_NPXG"/>
    <property type="match status" value="1"/>
</dbReference>
<comment type="caution">
    <text evidence="2">The sequence shown here is derived from an EMBL/GenBank/DDBJ whole genome shotgun (WGS) entry which is preliminary data.</text>
</comment>
<dbReference type="Proteomes" id="UP001576784">
    <property type="component" value="Unassembled WGS sequence"/>
</dbReference>
<dbReference type="InterPro" id="IPR008638">
    <property type="entry name" value="FhaB/CdiA-like_TPS"/>
</dbReference>
<keyword evidence="3" id="KW-1185">Reference proteome</keyword>
<gene>
    <name evidence="2" type="ORF">ACE1CI_32060</name>
</gene>
<dbReference type="InterPro" id="IPR012334">
    <property type="entry name" value="Pectin_lyas_fold"/>
</dbReference>
<dbReference type="EMBL" id="JBHFNR010000259">
    <property type="protein sequence ID" value="MFB2897578.1"/>
    <property type="molecule type" value="Genomic_DNA"/>
</dbReference>
<dbReference type="Gene3D" id="2.160.20.10">
    <property type="entry name" value="Single-stranded right-handed beta-helix, Pectin lyase-like"/>
    <property type="match status" value="3"/>
</dbReference>